<comment type="caution">
    <text evidence="1">The sequence shown here is derived from an EMBL/GenBank/DDBJ whole genome shotgun (WGS) entry which is preliminary data.</text>
</comment>
<dbReference type="Proteomes" id="UP000193933">
    <property type="component" value="Unassembled WGS sequence"/>
</dbReference>
<proteinExistence type="predicted"/>
<gene>
    <name evidence="1" type="ORF">HA41_20145</name>
</gene>
<sequence>MKTTRRGLTAGIIGEMLRAFLSANGKGFVKNNDDVDGTLRREKCASVRSAWYRQKKPTHLRGLVQ</sequence>
<reference evidence="1 2" key="1">
    <citation type="journal article" date="2017" name="Antonie Van Leeuwenhoek">
        <title>Phylogenomic resolution of the bacterial genus Pantoea and its relationship with Erwinia and Tatumella.</title>
        <authorList>
            <person name="Palmer M."/>
            <person name="Steenkamp E.T."/>
            <person name="Coetzee M.P."/>
            <person name="Chan W.Y."/>
            <person name="van Zyl E."/>
            <person name="De Maayer P."/>
            <person name="Coutinho T.A."/>
            <person name="Blom J."/>
            <person name="Smits T.H."/>
            <person name="Duffy B."/>
            <person name="Venter S.N."/>
        </authorList>
    </citation>
    <scope>NUCLEOTIDE SEQUENCE [LARGE SCALE GENOMIC DNA]</scope>
    <source>
        <strain evidence="1 2">LMG 24534</strain>
    </source>
</reference>
<organism evidence="1 2">
    <name type="scientific">Pantoea conspicua</name>
    <dbReference type="NCBI Taxonomy" id="472705"/>
    <lineage>
        <taxon>Bacteria</taxon>
        <taxon>Pseudomonadati</taxon>
        <taxon>Pseudomonadota</taxon>
        <taxon>Gammaproteobacteria</taxon>
        <taxon>Enterobacterales</taxon>
        <taxon>Erwiniaceae</taxon>
        <taxon>Pantoea</taxon>
    </lineage>
</organism>
<accession>A0A1X1BQZ8</accession>
<evidence type="ECO:0000313" key="2">
    <source>
        <dbReference type="Proteomes" id="UP000193933"/>
    </source>
</evidence>
<dbReference type="EMBL" id="MLFN01000128">
    <property type="protein sequence ID" value="ORM50570.1"/>
    <property type="molecule type" value="Genomic_DNA"/>
</dbReference>
<keyword evidence="2" id="KW-1185">Reference proteome</keyword>
<evidence type="ECO:0000313" key="1">
    <source>
        <dbReference type="EMBL" id="ORM50570.1"/>
    </source>
</evidence>
<protein>
    <submittedName>
        <fullName evidence="1">Uncharacterized protein</fullName>
    </submittedName>
</protein>
<dbReference type="AlphaFoldDB" id="A0A1X1BQZ8"/>
<name>A0A1X1BQZ8_9GAMM</name>